<feature type="chain" id="PRO_5016062078" description="Secreted protein" evidence="1">
    <location>
        <begin position="21"/>
        <end position="77"/>
    </location>
</feature>
<evidence type="ECO:0000313" key="3">
    <source>
        <dbReference type="Proteomes" id="UP000248731"/>
    </source>
</evidence>
<dbReference type="Proteomes" id="UP000248731">
    <property type="component" value="Chromosome 1"/>
</dbReference>
<reference evidence="2 3" key="1">
    <citation type="submission" date="2018-06" db="EMBL/GenBank/DDBJ databases">
        <authorList>
            <consortium name="Pathogen Informatics"/>
            <person name="Doyle S."/>
        </authorList>
    </citation>
    <scope>NUCLEOTIDE SEQUENCE [LARGE SCALE GENOMIC DNA]</scope>
    <source>
        <strain evidence="2 3">NCTC7307</strain>
    </source>
</reference>
<dbReference type="AlphaFoldDB" id="A0A2X4T5N8"/>
<feature type="signal peptide" evidence="1">
    <location>
        <begin position="1"/>
        <end position="20"/>
    </location>
</feature>
<evidence type="ECO:0000256" key="1">
    <source>
        <dbReference type="SAM" id="SignalP"/>
    </source>
</evidence>
<dbReference type="EMBL" id="LS483466">
    <property type="protein sequence ID" value="SQI22561.1"/>
    <property type="molecule type" value="Genomic_DNA"/>
</dbReference>
<name>A0A2X4T5N8_SALER</name>
<proteinExistence type="predicted"/>
<evidence type="ECO:0000313" key="2">
    <source>
        <dbReference type="EMBL" id="SQI22561.1"/>
    </source>
</evidence>
<evidence type="ECO:0008006" key="4">
    <source>
        <dbReference type="Google" id="ProtNLM"/>
    </source>
</evidence>
<accession>A0A2X4T5N8</accession>
<keyword evidence="3" id="KW-1185">Reference proteome</keyword>
<keyword evidence="1" id="KW-0732">Signal</keyword>
<gene>
    <name evidence="2" type="ORF">NCTC7307_01732</name>
</gene>
<sequence length="77" mass="8354">MKMTYSLLMMILRSYGLALAKIISSCKTQCAISAADNGDIRRERTVAAAVMLPAQGIMLVRPGNPAANRTQYFPFSG</sequence>
<protein>
    <recommendedName>
        <fullName evidence="4">Secreted protein</fullName>
    </recommendedName>
</protein>
<organism evidence="2 3">
    <name type="scientific">Salmonella enterica subsp. arizonae</name>
    <dbReference type="NCBI Taxonomy" id="59203"/>
    <lineage>
        <taxon>Bacteria</taxon>
        <taxon>Pseudomonadati</taxon>
        <taxon>Pseudomonadota</taxon>
        <taxon>Gammaproteobacteria</taxon>
        <taxon>Enterobacterales</taxon>
        <taxon>Enterobacteriaceae</taxon>
        <taxon>Salmonella</taxon>
    </lineage>
</organism>